<dbReference type="Proteomes" id="UP000887576">
    <property type="component" value="Unplaced"/>
</dbReference>
<accession>A0AC34RMQ2</accession>
<proteinExistence type="predicted"/>
<sequence length="248" mass="28982">MNPSFEFPKKDMPIDSYLCSFDGNGTGTYMIAGNSFAMRQIFELMKELKGNYKKMYIASQSMCTTFLDINLFGWRCNYVASRLLQIMELLKPDVTIVSQRLDIFEHPILKSRNDAKNDNFTKIYEKYWLEYSKFTKQIIIVEPYATLYGTDKESLIKLLRQNESLTDYFVPKDEMEKQVDSEWWRTLESVVNCPICSTVEIRHRFCRGKKCDIYDPSNNHMLYCDAGHLNSEGLARITPDIIKAITKI</sequence>
<name>A0AC34RMQ2_9BILA</name>
<dbReference type="WBParaSite" id="JU765_v2.g8233.t1">
    <property type="protein sequence ID" value="JU765_v2.g8233.t1"/>
    <property type="gene ID" value="JU765_v2.g8233"/>
</dbReference>
<evidence type="ECO:0000313" key="1">
    <source>
        <dbReference type="Proteomes" id="UP000887576"/>
    </source>
</evidence>
<reference evidence="2" key="1">
    <citation type="submission" date="2022-11" db="UniProtKB">
        <authorList>
            <consortium name="WormBaseParasite"/>
        </authorList>
    </citation>
    <scope>IDENTIFICATION</scope>
</reference>
<evidence type="ECO:0000313" key="2">
    <source>
        <dbReference type="WBParaSite" id="JU765_v2.g8233.t1"/>
    </source>
</evidence>
<protein>
    <submittedName>
        <fullName evidence="2">SGNH domain-containing protein</fullName>
    </submittedName>
</protein>
<organism evidence="1 2">
    <name type="scientific">Panagrolaimus sp. JU765</name>
    <dbReference type="NCBI Taxonomy" id="591449"/>
    <lineage>
        <taxon>Eukaryota</taxon>
        <taxon>Metazoa</taxon>
        <taxon>Ecdysozoa</taxon>
        <taxon>Nematoda</taxon>
        <taxon>Chromadorea</taxon>
        <taxon>Rhabditida</taxon>
        <taxon>Tylenchina</taxon>
        <taxon>Panagrolaimomorpha</taxon>
        <taxon>Panagrolaimoidea</taxon>
        <taxon>Panagrolaimidae</taxon>
        <taxon>Panagrolaimus</taxon>
    </lineage>
</organism>